<evidence type="ECO:0000259" key="6">
    <source>
        <dbReference type="SMART" id="SM00226"/>
    </source>
</evidence>
<dbReference type="Proteomes" id="UP000305906">
    <property type="component" value="Unassembled WGS sequence"/>
</dbReference>
<keyword evidence="8" id="KW-1185">Reference proteome</keyword>
<dbReference type="PANTHER" id="PTHR11717">
    <property type="entry name" value="LOW MOLECULAR WEIGHT PROTEIN TYROSINE PHOSPHATASE"/>
    <property type="match status" value="1"/>
</dbReference>
<evidence type="ECO:0000256" key="2">
    <source>
        <dbReference type="ARBA" id="ARBA00013064"/>
    </source>
</evidence>
<organism evidence="7 8">
    <name type="scientific">Streptomyces montanus</name>
    <dbReference type="NCBI Taxonomy" id="2580423"/>
    <lineage>
        <taxon>Bacteria</taxon>
        <taxon>Bacillati</taxon>
        <taxon>Actinomycetota</taxon>
        <taxon>Actinomycetes</taxon>
        <taxon>Kitasatosporales</taxon>
        <taxon>Streptomycetaceae</taxon>
        <taxon>Streptomyces</taxon>
    </lineage>
</organism>
<evidence type="ECO:0000256" key="4">
    <source>
        <dbReference type="ARBA" id="ARBA00022912"/>
    </source>
</evidence>
<sequence length="144" mass="15267">MTAASPRRLLTVCLGNHCRSPLAAAVLARQGGAAVQALSAGIREKHVGRPAHPLMITAAAACGYDLTPHLGVQVSRELLDWADTVLAMDRNNLAALQDLADERTVPKLRLYLGDQDVPDPWGGDDAAFATVVKLIEDGAARHLT</sequence>
<dbReference type="PANTHER" id="PTHR11717:SF7">
    <property type="entry name" value="LOW MOLECULAR WEIGHT PHOSPHOTYROSINE PROTEIN PHOSPHATASE"/>
    <property type="match status" value="1"/>
</dbReference>
<evidence type="ECO:0000256" key="3">
    <source>
        <dbReference type="ARBA" id="ARBA00022801"/>
    </source>
</evidence>
<dbReference type="AlphaFoldDB" id="A0A5R9FUX1"/>
<keyword evidence="3" id="KW-0378">Hydrolase</keyword>
<feature type="active site" description="Nucleophile" evidence="5">
    <location>
        <position position="13"/>
    </location>
</feature>
<dbReference type="Pfam" id="PF01451">
    <property type="entry name" value="LMWPc"/>
    <property type="match status" value="1"/>
</dbReference>
<name>A0A5R9FUX1_9ACTN</name>
<evidence type="ECO:0000313" key="8">
    <source>
        <dbReference type="Proteomes" id="UP000305906"/>
    </source>
</evidence>
<dbReference type="InterPro" id="IPR023485">
    <property type="entry name" value="Ptyr_pPase"/>
</dbReference>
<dbReference type="InterPro" id="IPR050438">
    <property type="entry name" value="LMW_PTPase"/>
</dbReference>
<dbReference type="SMART" id="SM00226">
    <property type="entry name" value="LMWPc"/>
    <property type="match status" value="1"/>
</dbReference>
<feature type="active site" description="Proton donor" evidence="5">
    <location>
        <position position="119"/>
    </location>
</feature>
<dbReference type="EMBL" id="VBZC01000012">
    <property type="protein sequence ID" value="TLS45680.1"/>
    <property type="molecule type" value="Genomic_DNA"/>
</dbReference>
<keyword evidence="4" id="KW-0904">Protein phosphatase</keyword>
<dbReference type="SUPFAM" id="SSF52788">
    <property type="entry name" value="Phosphotyrosine protein phosphatases I"/>
    <property type="match status" value="1"/>
</dbReference>
<feature type="active site" evidence="5">
    <location>
        <position position="19"/>
    </location>
</feature>
<protein>
    <recommendedName>
        <fullName evidence="2">protein-tyrosine-phosphatase</fullName>
        <ecNumber evidence="2">3.1.3.48</ecNumber>
    </recommendedName>
</protein>
<evidence type="ECO:0000256" key="5">
    <source>
        <dbReference type="PIRSR" id="PIRSR617867-1"/>
    </source>
</evidence>
<dbReference type="Gene3D" id="3.40.50.2300">
    <property type="match status" value="1"/>
</dbReference>
<dbReference type="PRINTS" id="PR00719">
    <property type="entry name" value="LMWPTPASE"/>
</dbReference>
<gene>
    <name evidence="7" type="ORF">FE633_12975</name>
</gene>
<evidence type="ECO:0000313" key="7">
    <source>
        <dbReference type="EMBL" id="TLS45680.1"/>
    </source>
</evidence>
<dbReference type="CDD" id="cd16343">
    <property type="entry name" value="LMWPTP"/>
    <property type="match status" value="1"/>
</dbReference>
<dbReference type="InterPro" id="IPR036196">
    <property type="entry name" value="Ptyr_pPase_sf"/>
</dbReference>
<accession>A0A5R9FUX1</accession>
<dbReference type="GO" id="GO:0004725">
    <property type="term" value="F:protein tyrosine phosphatase activity"/>
    <property type="evidence" value="ECO:0007669"/>
    <property type="project" value="UniProtKB-EC"/>
</dbReference>
<comment type="caution">
    <text evidence="7">The sequence shown here is derived from an EMBL/GenBank/DDBJ whole genome shotgun (WGS) entry which is preliminary data.</text>
</comment>
<comment type="similarity">
    <text evidence="1">Belongs to the low molecular weight phosphotyrosine protein phosphatase family.</text>
</comment>
<feature type="domain" description="Phosphotyrosine protein phosphatase I" evidence="6">
    <location>
        <begin position="7"/>
        <end position="141"/>
    </location>
</feature>
<dbReference type="RefSeq" id="WP_138045271.1">
    <property type="nucleotide sequence ID" value="NZ_VBZC01000012.1"/>
</dbReference>
<proteinExistence type="inferred from homology"/>
<evidence type="ECO:0000256" key="1">
    <source>
        <dbReference type="ARBA" id="ARBA00011063"/>
    </source>
</evidence>
<dbReference type="InterPro" id="IPR017867">
    <property type="entry name" value="Tyr_phospatase_low_mol_wt"/>
</dbReference>
<dbReference type="EC" id="3.1.3.48" evidence="2"/>
<reference evidence="7 8" key="1">
    <citation type="submission" date="2019-05" db="EMBL/GenBank/DDBJ databases">
        <title>Streptomyces sp. NEAU-C151, a novel actinomycete isolated from soil.</title>
        <authorList>
            <person name="Han L."/>
            <person name="Jiang H."/>
        </authorList>
    </citation>
    <scope>NUCLEOTIDE SEQUENCE [LARGE SCALE GENOMIC DNA]</scope>
    <source>
        <strain evidence="7 8">NEAU-C151</strain>
    </source>
</reference>